<evidence type="ECO:0000313" key="3">
    <source>
        <dbReference type="Proteomes" id="UP001497644"/>
    </source>
</evidence>
<sequence>MTDVQVNPGGRLQHSDAQQTGKGNKVKPIRSFGAYVIARASIEAKSLVSFFPREKQINASRWREEAPLIDLSSRFADEMRRLRDATALAESARR</sequence>
<dbReference type="Proteomes" id="UP001497644">
    <property type="component" value="Chromosome 2"/>
</dbReference>
<dbReference type="AlphaFoldDB" id="A0AAV2NIY7"/>
<evidence type="ECO:0000256" key="1">
    <source>
        <dbReference type="SAM" id="MobiDB-lite"/>
    </source>
</evidence>
<organism evidence="2 3">
    <name type="scientific">Lasius platythorax</name>
    <dbReference type="NCBI Taxonomy" id="488582"/>
    <lineage>
        <taxon>Eukaryota</taxon>
        <taxon>Metazoa</taxon>
        <taxon>Ecdysozoa</taxon>
        <taxon>Arthropoda</taxon>
        <taxon>Hexapoda</taxon>
        <taxon>Insecta</taxon>
        <taxon>Pterygota</taxon>
        <taxon>Neoptera</taxon>
        <taxon>Endopterygota</taxon>
        <taxon>Hymenoptera</taxon>
        <taxon>Apocrita</taxon>
        <taxon>Aculeata</taxon>
        <taxon>Formicoidea</taxon>
        <taxon>Formicidae</taxon>
        <taxon>Formicinae</taxon>
        <taxon>Lasius</taxon>
        <taxon>Lasius</taxon>
    </lineage>
</organism>
<accession>A0AAV2NIY7</accession>
<gene>
    <name evidence="2" type="ORF">LPLAT_LOCUS6219</name>
</gene>
<dbReference type="EMBL" id="OZ034825">
    <property type="protein sequence ID" value="CAL1680143.1"/>
    <property type="molecule type" value="Genomic_DNA"/>
</dbReference>
<evidence type="ECO:0000313" key="2">
    <source>
        <dbReference type="EMBL" id="CAL1680143.1"/>
    </source>
</evidence>
<protein>
    <submittedName>
        <fullName evidence="2">Uncharacterized protein</fullName>
    </submittedName>
</protein>
<name>A0AAV2NIY7_9HYME</name>
<feature type="region of interest" description="Disordered" evidence="1">
    <location>
        <begin position="1"/>
        <end position="25"/>
    </location>
</feature>
<keyword evidence="3" id="KW-1185">Reference proteome</keyword>
<proteinExistence type="predicted"/>
<reference evidence="2" key="1">
    <citation type="submission" date="2024-04" db="EMBL/GenBank/DDBJ databases">
        <authorList>
            <consortium name="Molecular Ecology Group"/>
        </authorList>
    </citation>
    <scope>NUCLEOTIDE SEQUENCE</scope>
</reference>